<name>A0A0J7YPA3_BETVV</name>
<dbReference type="EMBL" id="KQ109869">
    <property type="protein sequence ID" value="KMS65369.1"/>
    <property type="molecule type" value="Genomic_DNA"/>
</dbReference>
<dbReference type="Gramene" id="KMS65369">
    <property type="protein sequence ID" value="KMS65369"/>
    <property type="gene ID" value="BVRB_036690"/>
</dbReference>
<feature type="non-terminal residue" evidence="1">
    <location>
        <position position="1"/>
    </location>
</feature>
<evidence type="ECO:0000313" key="1">
    <source>
        <dbReference type="EMBL" id="KMS65369.1"/>
    </source>
</evidence>
<dbReference type="AlphaFoldDB" id="A0A0J7YPA3"/>
<protein>
    <submittedName>
        <fullName evidence="1">Uncharacterized protein</fullName>
    </submittedName>
</protein>
<reference evidence="1 2" key="1">
    <citation type="journal article" date="2014" name="Nature">
        <title>The genome of the recently domesticated crop plant sugar beet (Beta vulgaris).</title>
        <authorList>
            <person name="Dohm J.C."/>
            <person name="Minoche A.E."/>
            <person name="Holtgrawe D."/>
            <person name="Capella-Gutierrez S."/>
            <person name="Zakrzewski F."/>
            <person name="Tafer H."/>
            <person name="Rupp O."/>
            <person name="Sorensen T.R."/>
            <person name="Stracke R."/>
            <person name="Reinhardt R."/>
            <person name="Goesmann A."/>
            <person name="Kraft T."/>
            <person name="Schulz B."/>
            <person name="Stadler P.F."/>
            <person name="Schmidt T."/>
            <person name="Gabaldon T."/>
            <person name="Lehrach H."/>
            <person name="Weisshaar B."/>
            <person name="Himmelbauer H."/>
        </authorList>
    </citation>
    <scope>NUCLEOTIDE SEQUENCE [LARGE SCALE GENOMIC DNA]</scope>
    <source>
        <tissue evidence="1">Taproot</tissue>
    </source>
</reference>
<organism evidence="1 2">
    <name type="scientific">Beta vulgaris subsp. vulgaris</name>
    <name type="common">Beet</name>
    <dbReference type="NCBI Taxonomy" id="3555"/>
    <lineage>
        <taxon>Eukaryota</taxon>
        <taxon>Viridiplantae</taxon>
        <taxon>Streptophyta</taxon>
        <taxon>Embryophyta</taxon>
        <taxon>Tracheophyta</taxon>
        <taxon>Spermatophyta</taxon>
        <taxon>Magnoliopsida</taxon>
        <taxon>eudicotyledons</taxon>
        <taxon>Gunneridae</taxon>
        <taxon>Pentapetalae</taxon>
        <taxon>Caryophyllales</taxon>
        <taxon>Chenopodiaceae</taxon>
        <taxon>Betoideae</taxon>
        <taxon>Beta</taxon>
    </lineage>
</organism>
<accession>A0A0J7YPA3</accession>
<evidence type="ECO:0000313" key="2">
    <source>
        <dbReference type="Proteomes" id="UP000035740"/>
    </source>
</evidence>
<dbReference type="Proteomes" id="UP000035740">
    <property type="component" value="Unassembled WGS sequence"/>
</dbReference>
<gene>
    <name evidence="1" type="ORF">BVRB_036690</name>
</gene>
<proteinExistence type="predicted"/>
<sequence>PSGTLTASQHDLTIFARQLRPAAHSRDSAAETAAAFGSVLD</sequence>
<keyword evidence="2" id="KW-1185">Reference proteome</keyword>